<sequence length="383" mass="41448">MKNTASGLFGCAVALLALCLSACKPQSVDSGTASLPLVSVAPVVARNVHLWDEFNGRIEAVQQVALLPRVSGYIEQVHVREGQEVKAGEVLFTIDPRELQARLQRAEADLARARAQAQLSASEAARAQTLVEHHAISTELWEQRQSIATQAQAEVQAAQAALTQARLNLEWTQVRAPIDGRAGRARFTVGNLVTAGDAGSVLTTLVSQDTVYLYVEADERLWRRTANTRTNGLPLRVQSAGETGDSHAAVVDFFDNQVSRQTGTISMRATLDNATRQFIPGQFARVQVRSSEPFEALLIDDKAVLTDQDRKYVFVVDDAGVATRRDVRLGERADGLRIVRQGLNAGEQVVVGGTQRIATGTRVQVQAAETTGTSSPQHITALH</sequence>
<accession>A0A139SII0</accession>
<feature type="coiled-coil region" evidence="2">
    <location>
        <begin position="96"/>
        <end position="123"/>
    </location>
</feature>
<protein>
    <submittedName>
        <fullName evidence="8">Efflux transporter periplasmic adaptor subunit</fullName>
    </submittedName>
</protein>
<dbReference type="GO" id="GO:0030313">
    <property type="term" value="C:cell envelope"/>
    <property type="evidence" value="ECO:0007669"/>
    <property type="project" value="UniProtKB-SubCell"/>
</dbReference>
<dbReference type="Pfam" id="PF25944">
    <property type="entry name" value="Beta-barrel_RND"/>
    <property type="match status" value="1"/>
</dbReference>
<dbReference type="InterPro" id="IPR006143">
    <property type="entry name" value="RND_pump_MFP"/>
</dbReference>
<feature type="domain" description="Multidrug resistance protein MdtA-like alpha-helical hairpin" evidence="4">
    <location>
        <begin position="103"/>
        <end position="172"/>
    </location>
</feature>
<reference evidence="9" key="1">
    <citation type="submission" date="2016-02" db="EMBL/GenBank/DDBJ databases">
        <authorList>
            <person name="Sanders J.G."/>
            <person name="Lin J.Y."/>
            <person name="Wertz J.T."/>
            <person name="Russell J.A."/>
            <person name="Moreau C.S."/>
            <person name="Powell S."/>
        </authorList>
    </citation>
    <scope>NUCLEOTIDE SEQUENCE [LARGE SCALE GENOMIC DNA]</scope>
    <source>
        <strain evidence="9">CAG34</strain>
    </source>
</reference>
<feature type="signal peptide" evidence="3">
    <location>
        <begin position="1"/>
        <end position="22"/>
    </location>
</feature>
<dbReference type="Pfam" id="PF25917">
    <property type="entry name" value="BSH_RND"/>
    <property type="match status" value="1"/>
</dbReference>
<dbReference type="PANTHER" id="PTHR30158:SF26">
    <property type="entry name" value="RESISTANCE-NODULATION-CELL DIVISION (RND) MULTIDRUG EFFLUX MEMBRANE FUSION PROTEIN MEXE"/>
    <property type="match status" value="1"/>
</dbReference>
<proteinExistence type="inferred from homology"/>
<dbReference type="Gene3D" id="2.40.50.100">
    <property type="match status" value="1"/>
</dbReference>
<feature type="domain" description="YknX-like C-terminal permuted SH3-like" evidence="7">
    <location>
        <begin position="301"/>
        <end position="365"/>
    </location>
</feature>
<comment type="caution">
    <text evidence="8">The sequence shown here is derived from an EMBL/GenBank/DDBJ whole genome shotgun (WGS) entry which is preliminary data.</text>
</comment>
<keyword evidence="9" id="KW-1185">Reference proteome</keyword>
<dbReference type="SUPFAM" id="SSF111369">
    <property type="entry name" value="HlyD-like secretion proteins"/>
    <property type="match status" value="1"/>
</dbReference>
<dbReference type="RefSeq" id="WP_068631243.1">
    <property type="nucleotide sequence ID" value="NZ_LSZQ01000066.1"/>
</dbReference>
<dbReference type="Gene3D" id="2.40.30.170">
    <property type="match status" value="1"/>
</dbReference>
<evidence type="ECO:0000259" key="5">
    <source>
        <dbReference type="Pfam" id="PF25917"/>
    </source>
</evidence>
<evidence type="ECO:0000256" key="1">
    <source>
        <dbReference type="ARBA" id="ARBA00009477"/>
    </source>
</evidence>
<evidence type="ECO:0000313" key="9">
    <source>
        <dbReference type="Proteomes" id="UP000070058"/>
    </source>
</evidence>
<dbReference type="InterPro" id="IPR058624">
    <property type="entry name" value="MdtA-like_HH"/>
</dbReference>
<evidence type="ECO:0000256" key="3">
    <source>
        <dbReference type="SAM" id="SignalP"/>
    </source>
</evidence>
<evidence type="ECO:0000313" key="8">
    <source>
        <dbReference type="EMBL" id="KXU34357.1"/>
    </source>
</evidence>
<dbReference type="InterPro" id="IPR058625">
    <property type="entry name" value="MdtA-like_BSH"/>
</dbReference>
<dbReference type="EMBL" id="LSZQ01000066">
    <property type="protein sequence ID" value="KXU34357.1"/>
    <property type="molecule type" value="Genomic_DNA"/>
</dbReference>
<keyword evidence="2" id="KW-0175">Coiled coil</keyword>
<comment type="similarity">
    <text evidence="1">Belongs to the membrane fusion protein (MFP) (TC 8.A.1) family.</text>
</comment>
<dbReference type="Gene3D" id="2.40.420.20">
    <property type="match status" value="1"/>
</dbReference>
<evidence type="ECO:0000259" key="6">
    <source>
        <dbReference type="Pfam" id="PF25944"/>
    </source>
</evidence>
<evidence type="ECO:0000256" key="2">
    <source>
        <dbReference type="SAM" id="Coils"/>
    </source>
</evidence>
<gene>
    <name evidence="8" type="ORF">AXK11_08590</name>
</gene>
<dbReference type="GO" id="GO:0005886">
    <property type="term" value="C:plasma membrane"/>
    <property type="evidence" value="ECO:0007669"/>
    <property type="project" value="TreeGrafter"/>
</dbReference>
<dbReference type="InterPro" id="IPR058637">
    <property type="entry name" value="YknX-like_C"/>
</dbReference>
<keyword evidence="3" id="KW-0732">Signal</keyword>
<evidence type="ECO:0000259" key="7">
    <source>
        <dbReference type="Pfam" id="PF25989"/>
    </source>
</evidence>
<dbReference type="Pfam" id="PF25876">
    <property type="entry name" value="HH_MFP_RND"/>
    <property type="match status" value="1"/>
</dbReference>
<evidence type="ECO:0000259" key="4">
    <source>
        <dbReference type="Pfam" id="PF25876"/>
    </source>
</evidence>
<dbReference type="GO" id="GO:0022857">
    <property type="term" value="F:transmembrane transporter activity"/>
    <property type="evidence" value="ECO:0007669"/>
    <property type="project" value="InterPro"/>
</dbReference>
<dbReference type="OrthoDB" id="9816569at2"/>
<dbReference type="Gene3D" id="1.10.287.470">
    <property type="entry name" value="Helix hairpin bin"/>
    <property type="match status" value="1"/>
</dbReference>
<dbReference type="PANTHER" id="PTHR30158">
    <property type="entry name" value="ACRA/E-RELATED COMPONENT OF DRUG EFFLUX TRANSPORTER"/>
    <property type="match status" value="1"/>
</dbReference>
<dbReference type="Proteomes" id="UP000070058">
    <property type="component" value="Unassembled WGS sequence"/>
</dbReference>
<feature type="domain" description="Multidrug resistance protein MdtA-like barrel-sandwich hybrid" evidence="5">
    <location>
        <begin position="63"/>
        <end position="204"/>
    </location>
</feature>
<name>A0A139SII0_9BACT</name>
<dbReference type="AlphaFoldDB" id="A0A139SII0"/>
<dbReference type="NCBIfam" id="TIGR01730">
    <property type="entry name" value="RND_mfp"/>
    <property type="match status" value="1"/>
</dbReference>
<feature type="domain" description="Multidrug resistance protein MdtA-like beta-barrel" evidence="6">
    <location>
        <begin position="234"/>
        <end position="289"/>
    </location>
</feature>
<dbReference type="STRING" id="1548207.AXK11_08590"/>
<feature type="chain" id="PRO_5007489557" evidence="3">
    <location>
        <begin position="23"/>
        <end position="383"/>
    </location>
</feature>
<dbReference type="Pfam" id="PF25989">
    <property type="entry name" value="YknX_C"/>
    <property type="match status" value="1"/>
</dbReference>
<dbReference type="InterPro" id="IPR058626">
    <property type="entry name" value="MdtA-like_b-barrel"/>
</dbReference>
<organism evidence="8 9">
    <name type="scientific">Cephaloticoccus primus</name>
    <dbReference type="NCBI Taxonomy" id="1548207"/>
    <lineage>
        <taxon>Bacteria</taxon>
        <taxon>Pseudomonadati</taxon>
        <taxon>Verrucomicrobiota</taxon>
        <taxon>Opitutia</taxon>
        <taxon>Opitutales</taxon>
        <taxon>Opitutaceae</taxon>
        <taxon>Cephaloticoccus</taxon>
    </lineage>
</organism>
<dbReference type="GO" id="GO:0046677">
    <property type="term" value="P:response to antibiotic"/>
    <property type="evidence" value="ECO:0007669"/>
    <property type="project" value="TreeGrafter"/>
</dbReference>